<gene>
    <name evidence="3" type="ORF">LEM8419_01560</name>
</gene>
<feature type="domain" description="VOC" evidence="2">
    <location>
        <begin position="33"/>
        <end position="154"/>
    </location>
</feature>
<evidence type="ECO:0000256" key="1">
    <source>
        <dbReference type="SAM" id="SignalP"/>
    </source>
</evidence>
<accession>A0ABM9AZY4</accession>
<dbReference type="InterPro" id="IPR004360">
    <property type="entry name" value="Glyas_Fos-R_dOase_dom"/>
</dbReference>
<dbReference type="SUPFAM" id="SSF54593">
    <property type="entry name" value="Glyoxalase/Bleomycin resistance protein/Dihydroxybiphenyl dioxygenase"/>
    <property type="match status" value="1"/>
</dbReference>
<evidence type="ECO:0000313" key="3">
    <source>
        <dbReference type="EMBL" id="CAH1000407.1"/>
    </source>
</evidence>
<keyword evidence="1" id="KW-0732">Signal</keyword>
<dbReference type="CDD" id="cd06587">
    <property type="entry name" value="VOC"/>
    <property type="match status" value="1"/>
</dbReference>
<name>A0ABM9AZY4_9BACT</name>
<dbReference type="EMBL" id="CAKLPZ010000001">
    <property type="protein sequence ID" value="CAH1000407.1"/>
    <property type="molecule type" value="Genomic_DNA"/>
</dbReference>
<dbReference type="Gene3D" id="3.10.180.10">
    <property type="entry name" value="2,3-Dihydroxybiphenyl 1,2-Dioxygenase, domain 1"/>
    <property type="match status" value="1"/>
</dbReference>
<keyword evidence="4" id="KW-1185">Reference proteome</keyword>
<proteinExistence type="predicted"/>
<evidence type="ECO:0000313" key="4">
    <source>
        <dbReference type="Proteomes" id="UP000837803"/>
    </source>
</evidence>
<dbReference type="InterPro" id="IPR037523">
    <property type="entry name" value="VOC_core"/>
</dbReference>
<dbReference type="PROSITE" id="PS51819">
    <property type="entry name" value="VOC"/>
    <property type="match status" value="1"/>
</dbReference>
<dbReference type="RefSeq" id="WP_238750458.1">
    <property type="nucleotide sequence ID" value="NZ_CAKLPZ010000001.1"/>
</dbReference>
<dbReference type="Proteomes" id="UP000837803">
    <property type="component" value="Unassembled WGS sequence"/>
</dbReference>
<protein>
    <recommendedName>
        <fullName evidence="2">VOC domain-containing protein</fullName>
    </recommendedName>
</protein>
<evidence type="ECO:0000259" key="2">
    <source>
        <dbReference type="PROSITE" id="PS51819"/>
    </source>
</evidence>
<comment type="caution">
    <text evidence="3">The sequence shown here is derived from an EMBL/GenBank/DDBJ whole genome shotgun (WGS) entry which is preliminary data.</text>
</comment>
<sequence>MRLFLLALLSICLASCAPRPDAFGLESGSFRASFDHYAINVDDVDASVAFYQRVFDLPEVYDGTGKENIRWLALGNGMSLHIIESDRSQLRLQKGIHLAISLGDFASFVARLRTLDVPFESWQGAAMETNGRPDGVQQVYLQDPDGYWIEVNDGRSIFGKPPVKP</sequence>
<reference evidence="3" key="1">
    <citation type="submission" date="2021-12" db="EMBL/GenBank/DDBJ databases">
        <authorList>
            <person name="Rodrigo-Torres L."/>
            <person name="Arahal R. D."/>
            <person name="Lucena T."/>
        </authorList>
    </citation>
    <scope>NUCLEOTIDE SEQUENCE</scope>
    <source>
        <strain evidence="3">CECT 8419</strain>
    </source>
</reference>
<feature type="signal peptide" evidence="1">
    <location>
        <begin position="1"/>
        <end position="17"/>
    </location>
</feature>
<dbReference type="Pfam" id="PF00903">
    <property type="entry name" value="Glyoxalase"/>
    <property type="match status" value="1"/>
</dbReference>
<organism evidence="3 4">
    <name type="scientific">Neolewinella maritima</name>
    <dbReference type="NCBI Taxonomy" id="1383882"/>
    <lineage>
        <taxon>Bacteria</taxon>
        <taxon>Pseudomonadati</taxon>
        <taxon>Bacteroidota</taxon>
        <taxon>Saprospiria</taxon>
        <taxon>Saprospirales</taxon>
        <taxon>Lewinellaceae</taxon>
        <taxon>Neolewinella</taxon>
    </lineage>
</organism>
<dbReference type="InterPro" id="IPR029068">
    <property type="entry name" value="Glyas_Bleomycin-R_OHBP_Dase"/>
</dbReference>
<feature type="chain" id="PRO_5045784050" description="VOC domain-containing protein" evidence="1">
    <location>
        <begin position="18"/>
        <end position="165"/>
    </location>
</feature>